<evidence type="ECO:0000313" key="1">
    <source>
        <dbReference type="EMBL" id="RFM29244.1"/>
    </source>
</evidence>
<accession>A0A3E1NN44</accession>
<dbReference type="EMBL" id="QTJV01000029">
    <property type="protein sequence ID" value="RFM29244.1"/>
    <property type="molecule type" value="Genomic_DNA"/>
</dbReference>
<dbReference type="PANTHER" id="PTHR32305:SF15">
    <property type="entry name" value="PROTEIN RHSA-RELATED"/>
    <property type="match status" value="1"/>
</dbReference>
<comment type="caution">
    <text evidence="1">The sequence shown here is derived from an EMBL/GenBank/DDBJ whole genome shotgun (WGS) entry which is preliminary data.</text>
</comment>
<protein>
    <recommendedName>
        <fullName evidence="3">RHS repeat-associated core domain-containing protein</fullName>
    </recommendedName>
</protein>
<evidence type="ECO:0000313" key="2">
    <source>
        <dbReference type="Proteomes" id="UP000261174"/>
    </source>
</evidence>
<dbReference type="InterPro" id="IPR050708">
    <property type="entry name" value="T6SS_VgrG/RHS"/>
</dbReference>
<name>A0A3E1NN44_9BACT</name>
<keyword evidence="2" id="KW-1185">Reference proteome</keyword>
<dbReference type="NCBIfam" id="TIGR03696">
    <property type="entry name" value="Rhs_assc_core"/>
    <property type="match status" value="1"/>
</dbReference>
<proteinExistence type="predicted"/>
<sequence>MNGDTIPATLTVTQRSNNTPGTYMATQIINFEGEFSSGTADEFTTLFVDQTSADPGTESGISYGIVAKGYRYEFNGKENDNEVKGEANEQDYGMRMYDPGLGKFLSIDPLTKKFAHYSPYQFSGNTPIQAIDLDGTEDVHYIFIWLKAASGKETILKVTGWIEGKETGKVDEQGRSEYDRPYRIIGHYPASAFGQTIFVNAAYNSEADFSRAKASDFYSSAILEGSGKGAEIANDFGFALSMGYFGASLGNLSKQLITEYVEAKTAQYVNSVAEKSILNHLVEENIQKTFQTAGVNANVVAHGTLTYEPIAGGMVGHTVPWSAMTQAERRAFQHSYTRHSAELGLPNWAQSRASELQGLFNNAVTNIRTAGEGGFFRSSELVNGVKTIVNRTQPIIDGQQYFYYETIGGKFISAGTMP</sequence>
<reference evidence="1 2" key="1">
    <citation type="submission" date="2018-08" db="EMBL/GenBank/DDBJ databases">
        <title>Chitinophaga sp. K20C18050901, a novel bacterium isolated from forest soil.</title>
        <authorList>
            <person name="Wang C."/>
        </authorList>
    </citation>
    <scope>NUCLEOTIDE SEQUENCE [LARGE SCALE GENOMIC DNA]</scope>
    <source>
        <strain evidence="1 2">K20C18050901</strain>
    </source>
</reference>
<dbReference type="InterPro" id="IPR022385">
    <property type="entry name" value="Rhs_assc_core"/>
</dbReference>
<evidence type="ECO:0008006" key="3">
    <source>
        <dbReference type="Google" id="ProtNLM"/>
    </source>
</evidence>
<dbReference type="Proteomes" id="UP000261174">
    <property type="component" value="Unassembled WGS sequence"/>
</dbReference>
<organism evidence="1 2">
    <name type="scientific">Chitinophaga silvisoli</name>
    <dbReference type="NCBI Taxonomy" id="2291814"/>
    <lineage>
        <taxon>Bacteria</taxon>
        <taxon>Pseudomonadati</taxon>
        <taxon>Bacteroidota</taxon>
        <taxon>Chitinophagia</taxon>
        <taxon>Chitinophagales</taxon>
        <taxon>Chitinophagaceae</taxon>
        <taxon>Chitinophaga</taxon>
    </lineage>
</organism>
<dbReference type="PANTHER" id="PTHR32305">
    <property type="match status" value="1"/>
</dbReference>
<dbReference type="AlphaFoldDB" id="A0A3E1NN44"/>
<gene>
    <name evidence="1" type="ORF">DXN04_33715</name>
</gene>
<dbReference type="Gene3D" id="2.180.10.10">
    <property type="entry name" value="RHS repeat-associated core"/>
    <property type="match status" value="1"/>
</dbReference>